<protein>
    <submittedName>
        <fullName evidence="2">Uncharacterized protein</fullName>
    </submittedName>
</protein>
<sequence>MDLYGDLDKYTNVAPTPSVGLGFTPVSKKEAPSKEKKTTPSIQKETEPSKVESTPKSAVPSSALKFVPHFRRREDPSPKQVAKPSPLATTHNGETPISRYSPASSTLKTALGMAAFTPVSVTRKPPKETPKVASPPRDNQTKMTQYHIDSVREEYNPFRPNDYAAFSEEREIRRKNAEVRRDLELRERRMEQERLRERQQLEKDLEAGRVPNLATTTVPGGRGRGMNLPAWMMKKIEENSDKAGAPAVPTSSAPPSTPGQFDDAPRGGLGYEESPRGLGFVTPNNASTAPPLEKKPRVSRFGQRVSRFDQTPDADSRR</sequence>
<dbReference type="PANTHER" id="PTHR13288:SF8">
    <property type="entry name" value="SPLICING FACTOR 45"/>
    <property type="match status" value="1"/>
</dbReference>
<evidence type="ECO:0000313" key="2">
    <source>
        <dbReference type="EMBL" id="KAF0731890.1"/>
    </source>
</evidence>
<keyword evidence="3" id="KW-1185">Reference proteome</keyword>
<feature type="compositionally biased region" description="Basic and acidic residues" evidence="1">
    <location>
        <begin position="197"/>
        <end position="207"/>
    </location>
</feature>
<dbReference type="Proteomes" id="UP000481153">
    <property type="component" value="Unassembled WGS sequence"/>
</dbReference>
<proteinExistence type="predicted"/>
<dbReference type="AlphaFoldDB" id="A0A6G0WWM7"/>
<reference evidence="2 3" key="1">
    <citation type="submission" date="2019-07" db="EMBL/GenBank/DDBJ databases">
        <title>Genomics analysis of Aphanomyces spp. identifies a new class of oomycete effector associated with host adaptation.</title>
        <authorList>
            <person name="Gaulin E."/>
        </authorList>
    </citation>
    <scope>NUCLEOTIDE SEQUENCE [LARGE SCALE GENOMIC DNA]</scope>
    <source>
        <strain evidence="2 3">ATCC 201684</strain>
    </source>
</reference>
<dbReference type="PANTHER" id="PTHR13288">
    <property type="entry name" value="SPLICING FACTOR 45 SPF45"/>
    <property type="match status" value="1"/>
</dbReference>
<feature type="region of interest" description="Disordered" evidence="1">
    <location>
        <begin position="1"/>
        <end position="104"/>
    </location>
</feature>
<dbReference type="GO" id="GO:0045292">
    <property type="term" value="P:mRNA cis splicing, via spliceosome"/>
    <property type="evidence" value="ECO:0007669"/>
    <property type="project" value="InterPro"/>
</dbReference>
<gene>
    <name evidence="2" type="ORF">Ae201684_010844</name>
</gene>
<accession>A0A6G0WWM7</accession>
<dbReference type="EMBL" id="VJMJ01000138">
    <property type="protein sequence ID" value="KAF0731890.1"/>
    <property type="molecule type" value="Genomic_DNA"/>
</dbReference>
<feature type="region of interest" description="Disordered" evidence="1">
    <location>
        <begin position="117"/>
        <end position="142"/>
    </location>
</feature>
<evidence type="ECO:0000313" key="3">
    <source>
        <dbReference type="Proteomes" id="UP000481153"/>
    </source>
</evidence>
<dbReference type="InterPro" id="IPR040052">
    <property type="entry name" value="RBM17"/>
</dbReference>
<comment type="caution">
    <text evidence="2">The sequence shown here is derived from an EMBL/GenBank/DDBJ whole genome shotgun (WGS) entry which is preliminary data.</text>
</comment>
<dbReference type="OrthoDB" id="5411533at2759"/>
<organism evidence="2 3">
    <name type="scientific">Aphanomyces euteiches</name>
    <dbReference type="NCBI Taxonomy" id="100861"/>
    <lineage>
        <taxon>Eukaryota</taxon>
        <taxon>Sar</taxon>
        <taxon>Stramenopiles</taxon>
        <taxon>Oomycota</taxon>
        <taxon>Saprolegniomycetes</taxon>
        <taxon>Saprolegniales</taxon>
        <taxon>Verrucalvaceae</taxon>
        <taxon>Aphanomyces</taxon>
    </lineage>
</organism>
<dbReference type="VEuPathDB" id="FungiDB:AeMF1_002991"/>
<dbReference type="GO" id="GO:0071011">
    <property type="term" value="C:precatalytic spliceosome"/>
    <property type="evidence" value="ECO:0007669"/>
    <property type="project" value="TreeGrafter"/>
</dbReference>
<name>A0A6G0WWM7_9STRA</name>
<feature type="compositionally biased region" description="Low complexity" evidence="1">
    <location>
        <begin position="243"/>
        <end position="254"/>
    </location>
</feature>
<evidence type="ECO:0000256" key="1">
    <source>
        <dbReference type="SAM" id="MobiDB-lite"/>
    </source>
</evidence>
<feature type="compositionally biased region" description="Polar residues" evidence="1">
    <location>
        <begin position="51"/>
        <end position="60"/>
    </location>
</feature>
<feature type="compositionally biased region" description="Basic and acidic residues" evidence="1">
    <location>
        <begin position="27"/>
        <end position="50"/>
    </location>
</feature>
<feature type="region of interest" description="Disordered" evidence="1">
    <location>
        <begin position="197"/>
        <end position="318"/>
    </location>
</feature>